<dbReference type="PROSITE" id="PS50097">
    <property type="entry name" value="BTB"/>
    <property type="match status" value="1"/>
</dbReference>
<name>A0A0M9AAF4_9HYME</name>
<dbReference type="STRING" id="166423.A0A0M9AAF4"/>
<dbReference type="PROSITE" id="PS00028">
    <property type="entry name" value="ZINC_FINGER_C2H2_1"/>
    <property type="match status" value="2"/>
</dbReference>
<evidence type="ECO:0000256" key="7">
    <source>
        <dbReference type="SAM" id="MobiDB-lite"/>
    </source>
</evidence>
<dbReference type="Proteomes" id="UP000053105">
    <property type="component" value="Unassembled WGS sequence"/>
</dbReference>
<evidence type="ECO:0000256" key="2">
    <source>
        <dbReference type="ARBA" id="ARBA00022473"/>
    </source>
</evidence>
<keyword evidence="11" id="KW-1185">Reference proteome</keyword>
<feature type="compositionally biased region" description="Basic and acidic residues" evidence="7">
    <location>
        <begin position="261"/>
        <end position="276"/>
    </location>
</feature>
<feature type="region of interest" description="Disordered" evidence="7">
    <location>
        <begin position="220"/>
        <end position="297"/>
    </location>
</feature>
<dbReference type="InterPro" id="IPR051095">
    <property type="entry name" value="Dros_DevTransReg"/>
</dbReference>
<dbReference type="InterPro" id="IPR000210">
    <property type="entry name" value="BTB/POZ_dom"/>
</dbReference>
<feature type="domain" description="C2H2-type" evidence="9">
    <location>
        <begin position="635"/>
        <end position="663"/>
    </location>
</feature>
<dbReference type="AlphaFoldDB" id="A0A0M9AAF4"/>
<protein>
    <submittedName>
        <fullName evidence="10">Broad-complex core protein isoforms 1/2/3/4/5</fullName>
    </submittedName>
</protein>
<comment type="subcellular location">
    <subcellularLocation>
        <location evidence="1">Nucleus</location>
    </subcellularLocation>
</comment>
<dbReference type="InterPro" id="IPR036236">
    <property type="entry name" value="Znf_C2H2_sf"/>
</dbReference>
<dbReference type="GO" id="GO:0030707">
    <property type="term" value="P:follicle cell of egg chamber development"/>
    <property type="evidence" value="ECO:0007669"/>
    <property type="project" value="UniProtKB-ARBA"/>
</dbReference>
<dbReference type="PROSITE" id="PS50157">
    <property type="entry name" value="ZINC_FINGER_C2H2_2"/>
    <property type="match status" value="2"/>
</dbReference>
<organism evidence="10 11">
    <name type="scientific">Melipona quadrifasciata</name>
    <dbReference type="NCBI Taxonomy" id="166423"/>
    <lineage>
        <taxon>Eukaryota</taxon>
        <taxon>Metazoa</taxon>
        <taxon>Ecdysozoa</taxon>
        <taxon>Arthropoda</taxon>
        <taxon>Hexapoda</taxon>
        <taxon>Insecta</taxon>
        <taxon>Pterygota</taxon>
        <taxon>Neoptera</taxon>
        <taxon>Endopterygota</taxon>
        <taxon>Hymenoptera</taxon>
        <taxon>Apocrita</taxon>
        <taxon>Aculeata</taxon>
        <taxon>Apoidea</taxon>
        <taxon>Anthophila</taxon>
        <taxon>Apidae</taxon>
        <taxon>Melipona</taxon>
    </lineage>
</organism>
<evidence type="ECO:0000259" key="8">
    <source>
        <dbReference type="PROSITE" id="PS50097"/>
    </source>
</evidence>
<evidence type="ECO:0000256" key="5">
    <source>
        <dbReference type="ARBA" id="ARBA00023242"/>
    </source>
</evidence>
<evidence type="ECO:0000256" key="3">
    <source>
        <dbReference type="ARBA" id="ARBA00022723"/>
    </source>
</evidence>
<keyword evidence="6" id="KW-0862">Zinc</keyword>
<dbReference type="GO" id="GO:0006357">
    <property type="term" value="P:regulation of transcription by RNA polymerase II"/>
    <property type="evidence" value="ECO:0007669"/>
    <property type="project" value="TreeGrafter"/>
</dbReference>
<dbReference type="Gene3D" id="3.30.160.60">
    <property type="entry name" value="Classic Zinc Finger"/>
    <property type="match status" value="1"/>
</dbReference>
<feature type="region of interest" description="Disordered" evidence="7">
    <location>
        <begin position="514"/>
        <end position="557"/>
    </location>
</feature>
<dbReference type="SUPFAM" id="SSF54695">
    <property type="entry name" value="POZ domain"/>
    <property type="match status" value="1"/>
</dbReference>
<dbReference type="GO" id="GO:0061061">
    <property type="term" value="P:muscle structure development"/>
    <property type="evidence" value="ECO:0007669"/>
    <property type="project" value="UniProtKB-ARBA"/>
</dbReference>
<feature type="compositionally biased region" description="Polar residues" evidence="7">
    <location>
        <begin position="285"/>
        <end position="297"/>
    </location>
</feature>
<dbReference type="CDD" id="cd18315">
    <property type="entry name" value="BTB_POZ_BAB-like"/>
    <property type="match status" value="1"/>
</dbReference>
<proteinExistence type="predicted"/>
<dbReference type="GO" id="GO:0008270">
    <property type="term" value="F:zinc ion binding"/>
    <property type="evidence" value="ECO:0007669"/>
    <property type="project" value="UniProtKB-KW"/>
</dbReference>
<gene>
    <name evidence="10" type="ORF">WN51_12973</name>
</gene>
<feature type="compositionally biased region" description="Polar residues" evidence="7">
    <location>
        <begin position="522"/>
        <end position="551"/>
    </location>
</feature>
<dbReference type="Pfam" id="PF00096">
    <property type="entry name" value="zf-C2H2"/>
    <property type="match status" value="1"/>
</dbReference>
<feature type="compositionally biased region" description="Polar residues" evidence="7">
    <location>
        <begin position="431"/>
        <end position="452"/>
    </location>
</feature>
<feature type="domain" description="C2H2-type" evidence="9">
    <location>
        <begin position="605"/>
        <end position="628"/>
    </location>
</feature>
<dbReference type="FunFam" id="3.30.710.10:FF:000118">
    <property type="entry name" value="Abrupt, isoform B"/>
    <property type="match status" value="1"/>
</dbReference>
<dbReference type="SMART" id="SM00225">
    <property type="entry name" value="BTB"/>
    <property type="match status" value="1"/>
</dbReference>
<dbReference type="Gene3D" id="3.30.710.10">
    <property type="entry name" value="Potassium Channel Kv1.1, Chain A"/>
    <property type="match status" value="1"/>
</dbReference>
<evidence type="ECO:0000256" key="1">
    <source>
        <dbReference type="ARBA" id="ARBA00004123"/>
    </source>
</evidence>
<keyword evidence="4" id="KW-0677">Repeat</keyword>
<dbReference type="InterPro" id="IPR011333">
    <property type="entry name" value="SKP1/BTB/POZ_sf"/>
</dbReference>
<dbReference type="InterPro" id="IPR013087">
    <property type="entry name" value="Znf_C2H2_type"/>
</dbReference>
<evidence type="ECO:0000256" key="6">
    <source>
        <dbReference type="PROSITE-ProRule" id="PRU00042"/>
    </source>
</evidence>
<dbReference type="GO" id="GO:0005634">
    <property type="term" value="C:nucleus"/>
    <property type="evidence" value="ECO:0007669"/>
    <property type="project" value="UniProtKB-SubCell"/>
</dbReference>
<evidence type="ECO:0000313" key="10">
    <source>
        <dbReference type="EMBL" id="KOX80490.1"/>
    </source>
</evidence>
<evidence type="ECO:0000259" key="9">
    <source>
        <dbReference type="PROSITE" id="PS50157"/>
    </source>
</evidence>
<feature type="compositionally biased region" description="Low complexity" evidence="7">
    <location>
        <begin position="340"/>
        <end position="361"/>
    </location>
</feature>
<dbReference type="GO" id="GO:0048813">
    <property type="term" value="P:dendrite morphogenesis"/>
    <property type="evidence" value="ECO:0007669"/>
    <property type="project" value="UniProtKB-ARBA"/>
</dbReference>
<reference evidence="10 11" key="1">
    <citation type="submission" date="2015-07" db="EMBL/GenBank/DDBJ databases">
        <title>The genome of Melipona quadrifasciata.</title>
        <authorList>
            <person name="Pan H."/>
            <person name="Kapheim K."/>
        </authorList>
    </citation>
    <scope>NUCLEOTIDE SEQUENCE [LARGE SCALE GENOMIC DNA]</scope>
    <source>
        <strain evidence="10">0111107301</strain>
        <tissue evidence="10">Whole body</tissue>
    </source>
</reference>
<dbReference type="Pfam" id="PF00651">
    <property type="entry name" value="BTB"/>
    <property type="match status" value="1"/>
</dbReference>
<feature type="compositionally biased region" description="Basic and acidic residues" evidence="7">
    <location>
        <begin position="225"/>
        <end position="234"/>
    </location>
</feature>
<dbReference type="SMART" id="SM00355">
    <property type="entry name" value="ZnF_C2H2"/>
    <property type="match status" value="2"/>
</dbReference>
<dbReference type="OrthoDB" id="10261408at2759"/>
<feature type="region of interest" description="Disordered" evidence="7">
    <location>
        <begin position="325"/>
        <end position="383"/>
    </location>
</feature>
<evidence type="ECO:0000256" key="4">
    <source>
        <dbReference type="ARBA" id="ARBA00022737"/>
    </source>
</evidence>
<sequence>MANFGCFERRCEKAAAKIFTIVTLLSNNCISKKTCKNIVQESERLVLTALKSAIFPLLEITFKELTDVEYQQTESNVRNKDHTTMVDTQHFCLRWNNYQSSITSAFENLRDDEDFVDVTLACDGKSLKAHRVVLSACSPYFRELLKSTPCKHPVIVLQDVAFSDLHALVEFIYHGEVNVHQRSLSSFLKTAEVLRVSGLTQQADQTDRDELSHVRALAAGGNHLPFHEKSEESFPRGGSPPTPVTPTPTTVQQLLRRAQIRRNERRTPDPHDESAKKPRVPSPPLNNNDATPTDFSMVKNNHLSSKVEGNGVHEENSPLEDNIKCEPLELTGGNSGNGGNNEDSSDSGAAASDRPPASASSNEHEVESEHTSTQNFLPETKIFPTPGSFNFSMAALTEHTPLSGLGHGLQPPDLAGTSQDREVAEEDGGWQSATNGDGQRQSNGQSCQSDLPATSQCEMMQATTHQQQQQQELPIIDLLDDINDQMQIVLKSEPLSPKIDELESCLLNEQIDLQPADRLPSGNASNGQQTRQQNDNAGNSHNNRQPVHQQQRGGGTLNETVPFADLRWLTQNGNAHQPRPKLREASRTQVLDQEMKYSSRSISGTYCSFCQKTFSRAWSLQRHLADTHFYVPQSLSCDQCGRSYKSRNSLVSHKSQYHARKERKEHEEQCEVTRLYIGLICERFLTDVTKTSLNTVQKESMNAIRLAGAPQQFESDLGNRMDE</sequence>
<keyword evidence="5" id="KW-0539">Nucleus</keyword>
<keyword evidence="2" id="KW-0217">Developmental protein</keyword>
<evidence type="ECO:0000313" key="11">
    <source>
        <dbReference type="Proteomes" id="UP000053105"/>
    </source>
</evidence>
<keyword evidence="6" id="KW-0863">Zinc-finger</keyword>
<dbReference type="EMBL" id="KQ435700">
    <property type="protein sequence ID" value="KOX80490.1"/>
    <property type="molecule type" value="Genomic_DNA"/>
</dbReference>
<dbReference type="PANTHER" id="PTHR23110">
    <property type="entry name" value="BTB DOMAIN TRANSCRIPTION FACTOR"/>
    <property type="match status" value="1"/>
</dbReference>
<accession>A0A0M9AAF4</accession>
<keyword evidence="3" id="KW-0479">Metal-binding</keyword>
<feature type="domain" description="BTB" evidence="8">
    <location>
        <begin position="116"/>
        <end position="181"/>
    </location>
</feature>
<dbReference type="SUPFAM" id="SSF57667">
    <property type="entry name" value="beta-beta-alpha zinc fingers"/>
    <property type="match status" value="1"/>
</dbReference>
<dbReference type="PANTHER" id="PTHR23110:SF99">
    <property type="entry name" value="BROAD-COMPLEX CORE PROTEIN ISOFORM 6"/>
    <property type="match status" value="1"/>
</dbReference>
<dbReference type="GO" id="GO:0007423">
    <property type="term" value="P:sensory organ development"/>
    <property type="evidence" value="ECO:0007669"/>
    <property type="project" value="UniProtKB-ARBA"/>
</dbReference>
<feature type="region of interest" description="Disordered" evidence="7">
    <location>
        <begin position="402"/>
        <end position="452"/>
    </location>
</feature>